<proteinExistence type="predicted"/>
<comment type="caution">
    <text evidence="2">The sequence shown here is derived from an EMBL/GenBank/DDBJ whole genome shotgun (WGS) entry which is preliminary data.</text>
</comment>
<dbReference type="EMBL" id="JAJGAK010000001">
    <property type="protein sequence ID" value="MCC8361603.1"/>
    <property type="molecule type" value="Genomic_DNA"/>
</dbReference>
<sequence length="166" mass="18195">MPSTILKLPEVLARTKLSRSQLYALIAEGAFPRQLRLACSAVGWLESEVDLFIAERVAERDAASPSSVASVASSEAASPKGGRMTARRDLDDLHDLMRLMLLAEVARLFARGYLRRRRAPNRKKSGPARQRLRPPQTLDSTCTQIKLLGNQDLSLVGEDDSPGGVQ</sequence>
<dbReference type="Pfam" id="PF05930">
    <property type="entry name" value="Phage_AlpA"/>
    <property type="match status" value="1"/>
</dbReference>
<evidence type="ECO:0000313" key="3">
    <source>
        <dbReference type="Proteomes" id="UP001165293"/>
    </source>
</evidence>
<feature type="compositionally biased region" description="Basic residues" evidence="1">
    <location>
        <begin position="119"/>
        <end position="132"/>
    </location>
</feature>
<evidence type="ECO:0000313" key="2">
    <source>
        <dbReference type="EMBL" id="MCC8361603.1"/>
    </source>
</evidence>
<dbReference type="PANTHER" id="PTHR36154:SF1">
    <property type="entry name" value="DNA-BINDING TRANSCRIPTIONAL ACTIVATOR ALPA"/>
    <property type="match status" value="1"/>
</dbReference>
<name>A0ABS8JDP4_9GAMM</name>
<organism evidence="2 3">
    <name type="scientific">Noviluteimonas lactosilytica</name>
    <dbReference type="NCBI Taxonomy" id="2888523"/>
    <lineage>
        <taxon>Bacteria</taxon>
        <taxon>Pseudomonadati</taxon>
        <taxon>Pseudomonadota</taxon>
        <taxon>Gammaproteobacteria</taxon>
        <taxon>Lysobacterales</taxon>
        <taxon>Lysobacteraceae</taxon>
        <taxon>Noviluteimonas</taxon>
    </lineage>
</organism>
<keyword evidence="3" id="KW-1185">Reference proteome</keyword>
<dbReference type="PANTHER" id="PTHR36154">
    <property type="entry name" value="DNA-BINDING TRANSCRIPTIONAL ACTIVATOR ALPA"/>
    <property type="match status" value="1"/>
</dbReference>
<evidence type="ECO:0000256" key="1">
    <source>
        <dbReference type="SAM" id="MobiDB-lite"/>
    </source>
</evidence>
<gene>
    <name evidence="2" type="ORF">LK996_00705</name>
</gene>
<dbReference type="Gene3D" id="1.10.238.160">
    <property type="match status" value="1"/>
</dbReference>
<feature type="region of interest" description="Disordered" evidence="1">
    <location>
        <begin position="64"/>
        <end position="86"/>
    </location>
</feature>
<dbReference type="InterPro" id="IPR010260">
    <property type="entry name" value="AlpA"/>
</dbReference>
<dbReference type="InterPro" id="IPR052931">
    <property type="entry name" value="Prophage_regulatory_activator"/>
</dbReference>
<feature type="compositionally biased region" description="Low complexity" evidence="1">
    <location>
        <begin position="64"/>
        <end position="79"/>
    </location>
</feature>
<feature type="region of interest" description="Disordered" evidence="1">
    <location>
        <begin position="119"/>
        <end position="139"/>
    </location>
</feature>
<protein>
    <submittedName>
        <fullName evidence="2">AlpA family phage regulatory protein</fullName>
    </submittedName>
</protein>
<dbReference type="RefSeq" id="WP_230525257.1">
    <property type="nucleotide sequence ID" value="NZ_JAJGAK010000001.1"/>
</dbReference>
<dbReference type="Proteomes" id="UP001165293">
    <property type="component" value="Unassembled WGS sequence"/>
</dbReference>
<reference evidence="2" key="1">
    <citation type="submission" date="2021-10" db="EMBL/GenBank/DDBJ databases">
        <authorList>
            <person name="Lyu M."/>
            <person name="Wang X."/>
            <person name="Meng X."/>
            <person name="Xu K."/>
        </authorList>
    </citation>
    <scope>NUCLEOTIDE SEQUENCE</scope>
    <source>
        <strain evidence="2">A6</strain>
    </source>
</reference>
<accession>A0ABS8JDP4</accession>